<dbReference type="EMBL" id="KZ990418">
    <property type="protein sequence ID" value="RKP24146.1"/>
    <property type="molecule type" value="Genomic_DNA"/>
</dbReference>
<dbReference type="Pfam" id="PF00069">
    <property type="entry name" value="Pkinase"/>
    <property type="match status" value="1"/>
</dbReference>
<dbReference type="PROSITE" id="PS00108">
    <property type="entry name" value="PROTEIN_KINASE_ST"/>
    <property type="match status" value="1"/>
</dbReference>
<dbReference type="Gene3D" id="1.10.510.10">
    <property type="entry name" value="Transferase(Phosphotransferase) domain 1"/>
    <property type="match status" value="1"/>
</dbReference>
<proteinExistence type="predicted"/>
<dbReference type="GO" id="GO:0034045">
    <property type="term" value="C:phagophore assembly site membrane"/>
    <property type="evidence" value="ECO:0007669"/>
    <property type="project" value="TreeGrafter"/>
</dbReference>
<dbReference type="GO" id="GO:0004674">
    <property type="term" value="F:protein serine/threonine kinase activity"/>
    <property type="evidence" value="ECO:0007669"/>
    <property type="project" value="UniProtKB-EC"/>
</dbReference>
<evidence type="ECO:0000313" key="7">
    <source>
        <dbReference type="EMBL" id="RKP24146.1"/>
    </source>
</evidence>
<dbReference type="OrthoDB" id="6513151at2759"/>
<dbReference type="PANTHER" id="PTHR24348">
    <property type="entry name" value="SERINE/THREONINE-PROTEIN KINASE UNC-51-RELATED"/>
    <property type="match status" value="1"/>
</dbReference>
<dbReference type="GO" id="GO:0042594">
    <property type="term" value="P:response to starvation"/>
    <property type="evidence" value="ECO:0007669"/>
    <property type="project" value="TreeGrafter"/>
</dbReference>
<accession>A0A4P9YVS2</accession>
<protein>
    <recommendedName>
        <fullName evidence="1">non-specific serine/threonine protein kinase</fullName>
        <ecNumber evidence="1">2.7.11.1</ecNumber>
    </recommendedName>
</protein>
<keyword evidence="2" id="KW-0808">Transferase</keyword>
<keyword evidence="4 7" id="KW-0418">Kinase</keyword>
<reference evidence="8" key="1">
    <citation type="journal article" date="2018" name="Nat. Microbiol.">
        <title>Leveraging single-cell genomics to expand the fungal tree of life.</title>
        <authorList>
            <person name="Ahrendt S.R."/>
            <person name="Quandt C.A."/>
            <person name="Ciobanu D."/>
            <person name="Clum A."/>
            <person name="Salamov A."/>
            <person name="Andreopoulos B."/>
            <person name="Cheng J.F."/>
            <person name="Woyke T."/>
            <person name="Pelin A."/>
            <person name="Henrissat B."/>
            <person name="Reynolds N.K."/>
            <person name="Benny G.L."/>
            <person name="Smith M.E."/>
            <person name="James T.Y."/>
            <person name="Grigoriev I.V."/>
        </authorList>
    </citation>
    <scope>NUCLEOTIDE SEQUENCE [LARGE SCALE GENOMIC DNA]</scope>
    <source>
        <strain evidence="8">Benny S71-1</strain>
    </source>
</reference>
<keyword evidence="8" id="KW-1185">Reference proteome</keyword>
<dbReference type="GO" id="GO:0000422">
    <property type="term" value="P:autophagy of mitochondrion"/>
    <property type="evidence" value="ECO:0007669"/>
    <property type="project" value="TreeGrafter"/>
</dbReference>
<dbReference type="GO" id="GO:0005776">
    <property type="term" value="C:autophagosome"/>
    <property type="evidence" value="ECO:0007669"/>
    <property type="project" value="TreeGrafter"/>
</dbReference>
<dbReference type="SMART" id="SM00220">
    <property type="entry name" value="S_TKc"/>
    <property type="match status" value="1"/>
</dbReference>
<dbReference type="GO" id="GO:0010506">
    <property type="term" value="P:regulation of autophagy"/>
    <property type="evidence" value="ECO:0007669"/>
    <property type="project" value="InterPro"/>
</dbReference>
<gene>
    <name evidence="7" type="ORF">SYNPS1DRAFT_7499</name>
</gene>
<dbReference type="PANTHER" id="PTHR24348:SF22">
    <property type="entry name" value="NON-SPECIFIC SERINE_THREONINE PROTEIN KINASE"/>
    <property type="match status" value="1"/>
</dbReference>
<evidence type="ECO:0000256" key="1">
    <source>
        <dbReference type="ARBA" id="ARBA00012513"/>
    </source>
</evidence>
<evidence type="ECO:0000256" key="5">
    <source>
        <dbReference type="ARBA" id="ARBA00022840"/>
    </source>
</evidence>
<dbReference type="GO" id="GO:0061709">
    <property type="term" value="P:reticulophagy"/>
    <property type="evidence" value="ECO:0007669"/>
    <property type="project" value="TreeGrafter"/>
</dbReference>
<keyword evidence="5" id="KW-0067">ATP-binding</keyword>
<dbReference type="InterPro" id="IPR045269">
    <property type="entry name" value="Atg1-like"/>
</dbReference>
<dbReference type="PROSITE" id="PS50011">
    <property type="entry name" value="PROTEIN_KINASE_DOM"/>
    <property type="match status" value="1"/>
</dbReference>
<name>A0A4P9YVS2_9FUNG</name>
<feature type="non-terminal residue" evidence="7">
    <location>
        <position position="1"/>
    </location>
</feature>
<dbReference type="GO" id="GO:0005524">
    <property type="term" value="F:ATP binding"/>
    <property type="evidence" value="ECO:0007669"/>
    <property type="project" value="UniProtKB-KW"/>
</dbReference>
<dbReference type="GO" id="GO:0034727">
    <property type="term" value="P:piecemeal microautophagy of the nucleus"/>
    <property type="evidence" value="ECO:0007669"/>
    <property type="project" value="TreeGrafter"/>
</dbReference>
<dbReference type="InterPro" id="IPR008271">
    <property type="entry name" value="Ser/Thr_kinase_AS"/>
</dbReference>
<dbReference type="InterPro" id="IPR000719">
    <property type="entry name" value="Prot_kinase_dom"/>
</dbReference>
<dbReference type="AlphaFoldDB" id="A0A4P9YVS2"/>
<evidence type="ECO:0000256" key="4">
    <source>
        <dbReference type="ARBA" id="ARBA00022777"/>
    </source>
</evidence>
<dbReference type="GO" id="GO:0000045">
    <property type="term" value="P:autophagosome assembly"/>
    <property type="evidence" value="ECO:0007669"/>
    <property type="project" value="TreeGrafter"/>
</dbReference>
<sequence>LLAIKEISRTREQHHLSDRQFSKIVAAEFCIQSTLRHLHLVQVLDLVRLDATHWCQILEYCPRGDLFARIRKGAITSVEAGRILHQMLKGIDYMHSKGVAHRDVKPENILFDNEDRVKIADFGSAEVFKQCWEAHASMTRGQAGSRPYMAPETFDDQWHDARKADIWSCGIVYVTMLNGRNPWQQANSAADATYRAY</sequence>
<keyword evidence="3" id="KW-0547">Nucleotide-binding</keyword>
<dbReference type="Proteomes" id="UP000278143">
    <property type="component" value="Unassembled WGS sequence"/>
</dbReference>
<dbReference type="SUPFAM" id="SSF56112">
    <property type="entry name" value="Protein kinase-like (PK-like)"/>
    <property type="match status" value="1"/>
</dbReference>
<feature type="non-terminal residue" evidence="7">
    <location>
        <position position="197"/>
    </location>
</feature>
<dbReference type="EC" id="2.7.11.1" evidence="1"/>
<organism evidence="7 8">
    <name type="scientific">Syncephalis pseudoplumigaleata</name>
    <dbReference type="NCBI Taxonomy" id="1712513"/>
    <lineage>
        <taxon>Eukaryota</taxon>
        <taxon>Fungi</taxon>
        <taxon>Fungi incertae sedis</taxon>
        <taxon>Zoopagomycota</taxon>
        <taxon>Zoopagomycotina</taxon>
        <taxon>Zoopagomycetes</taxon>
        <taxon>Zoopagales</taxon>
        <taxon>Piptocephalidaceae</taxon>
        <taxon>Syncephalis</taxon>
    </lineage>
</organism>
<dbReference type="InterPro" id="IPR011009">
    <property type="entry name" value="Kinase-like_dom_sf"/>
</dbReference>
<evidence type="ECO:0000256" key="2">
    <source>
        <dbReference type="ARBA" id="ARBA00022679"/>
    </source>
</evidence>
<evidence type="ECO:0000259" key="6">
    <source>
        <dbReference type="PROSITE" id="PS50011"/>
    </source>
</evidence>
<evidence type="ECO:0000256" key="3">
    <source>
        <dbReference type="ARBA" id="ARBA00022741"/>
    </source>
</evidence>
<dbReference type="GO" id="GO:0005829">
    <property type="term" value="C:cytosol"/>
    <property type="evidence" value="ECO:0007669"/>
    <property type="project" value="TreeGrafter"/>
</dbReference>
<evidence type="ECO:0000313" key="8">
    <source>
        <dbReference type="Proteomes" id="UP000278143"/>
    </source>
</evidence>
<feature type="domain" description="Protein kinase" evidence="6">
    <location>
        <begin position="1"/>
        <end position="197"/>
    </location>
</feature>